<dbReference type="KEGG" id="mjh:JH146_1004"/>
<evidence type="ECO:0000313" key="1">
    <source>
        <dbReference type="EMBL" id="AIJ05847.1"/>
    </source>
</evidence>
<accession>A0A076LG34</accession>
<reference evidence="1 2" key="1">
    <citation type="journal article" date="2015" name="Int. J. Syst. Evol. Microbiol.">
        <title>M ethanocaldococcus bathoardescens sp. nov., a hyperthermophilic methanogen isolated from a volcanically active deep-sea hydrothermal vent.</title>
        <authorList>
            <person name="Stewart L.C."/>
            <person name="Jung J.H."/>
            <person name="Kim Y.T."/>
            <person name="Kwon S.W."/>
            <person name="Park C.S."/>
            <person name="Holden J.F."/>
        </authorList>
    </citation>
    <scope>NUCLEOTIDE SEQUENCE [LARGE SCALE GENOMIC DNA]</scope>
    <source>
        <strain evidence="1 2">JH146</strain>
    </source>
</reference>
<dbReference type="EMBL" id="CP009149">
    <property type="protein sequence ID" value="AIJ05847.1"/>
    <property type="molecule type" value="Genomic_DNA"/>
</dbReference>
<dbReference type="HOGENOM" id="CLU_015662_0_0_2"/>
<dbReference type="Proteomes" id="UP000028781">
    <property type="component" value="Chromosome"/>
</dbReference>
<name>A0A076LG34_9EURY</name>
<dbReference type="STRING" id="1301915.JH146_1004"/>
<dbReference type="OrthoDB" id="65851at2157"/>
<evidence type="ECO:0000313" key="2">
    <source>
        <dbReference type="Proteomes" id="UP000028781"/>
    </source>
</evidence>
<organism evidence="1 2">
    <name type="scientific">Methanocaldococcus bathoardescens</name>
    <dbReference type="NCBI Taxonomy" id="1301915"/>
    <lineage>
        <taxon>Archaea</taxon>
        <taxon>Methanobacteriati</taxon>
        <taxon>Methanobacteriota</taxon>
        <taxon>Methanomada group</taxon>
        <taxon>Methanococci</taxon>
        <taxon>Methanococcales</taxon>
        <taxon>Methanocaldococcaceae</taxon>
        <taxon>Methanocaldococcus</taxon>
    </lineage>
</organism>
<dbReference type="AlphaFoldDB" id="A0A076LG34"/>
<sequence>MKKIALVLLLLLLPVVCADVSVYKVWSPYDPPNSPIMHVDISEQVLYLGIVNKDEYEHDVIVKVECEGKTWESGLIPLPPNSHVEKIVEVRVPISDDKEHDAKISLIENGKTIASTTVKVRQYFPVDVKNVTCQDSYDIENSEVCYSNWFDVILKSNPTAKSDYIAKVWINLKDGNNIIYDGKDDFKTVYVPFGEEVKVSFKVPKIVLDKEKFTVETNVEIMNVTHTIDGIEETIQRRDDSGIYYDYKSMIKYYYLPVVVKNVELYRKIDENTSDIVKNFYDSADILDDEIREVLSDKYLQKDDVLPRYYIEDDPILSILKITVENKYDRDVLAKLTVKYDNRMFSKVINIDKKETKDIIVPIYTKKGSKNIEVTINPIDVDSLIFKKSYSINIDPKPIPPVIIEKIILPNDEKIDRGSNISGYVLVGKTYNMTIVIKNIYNRTLSGKITIDDNFKDGTANHTKEIPFTIEPHRTKEINVPIVFYKEVNGDLKITVSVKGGAKDYTSVVHFYAILPIDIVKVQYNNTLLLGRINVIKGDGGVYSAKPIAGFNNTCIVKIRNKLNSKVECDVWVEVIDKDGNVRAKSDIKTVKLDNYSEAEVAFPIFFEEGFEGYTVAHVIPKSVENVDIIYTEGYGIHLVKMSDYYRVGRYSAIDMLGNKIPTGTHVVTEVISPVNIGDLSYNNSVLNVKIRNDKFPVNLTVQYWVEVSRGSNIYYKSSVFQTDVYPKSEKELTIPLKLENLENGTYNITLYVRINDFALFNYQKVPVILKKSTSIKINKSNGGGGYELPKKNEKNINSLESYENMTKSSSNIKTKDNNGNIVRNIQNTNKVNSQNSSIFSKVAGVIGSIVSTIFGLFG</sequence>
<gene>
    <name evidence="1" type="ORF">JH146_1004</name>
</gene>
<proteinExistence type="predicted"/>
<dbReference type="RefSeq" id="WP_048201991.1">
    <property type="nucleotide sequence ID" value="NZ_CP009149.1"/>
</dbReference>
<protein>
    <submittedName>
        <fullName evidence="1">Uncharacterized protein</fullName>
    </submittedName>
</protein>
<keyword evidence="2" id="KW-1185">Reference proteome</keyword>
<dbReference type="GeneID" id="24891613"/>